<dbReference type="Gene3D" id="2.60.120.1040">
    <property type="entry name" value="ZPR1, A/B domain"/>
    <property type="match status" value="2"/>
</dbReference>
<dbReference type="Gene3D" id="2.20.25.420">
    <property type="entry name" value="ZPR1, zinc finger domain"/>
    <property type="match status" value="2"/>
</dbReference>
<dbReference type="Pfam" id="PF22794">
    <property type="entry name" value="jr-ZPR1"/>
    <property type="match status" value="2"/>
</dbReference>
<keyword evidence="3" id="KW-0677">Repeat</keyword>
<evidence type="ECO:0000256" key="3">
    <source>
        <dbReference type="ARBA" id="ARBA00022737"/>
    </source>
</evidence>
<dbReference type="SMART" id="SM00709">
    <property type="entry name" value="Zpr1"/>
    <property type="match status" value="2"/>
</dbReference>
<organism evidence="7 8">
    <name type="scientific">Dentiscutata erythropus</name>
    <dbReference type="NCBI Taxonomy" id="1348616"/>
    <lineage>
        <taxon>Eukaryota</taxon>
        <taxon>Fungi</taxon>
        <taxon>Fungi incertae sedis</taxon>
        <taxon>Mucoromycota</taxon>
        <taxon>Glomeromycotina</taxon>
        <taxon>Glomeromycetes</taxon>
        <taxon>Diversisporales</taxon>
        <taxon>Gigasporaceae</taxon>
        <taxon>Dentiscutata</taxon>
    </lineage>
</organism>
<dbReference type="EMBL" id="CAJVPY010001386">
    <property type="protein sequence ID" value="CAG8519708.1"/>
    <property type="molecule type" value="Genomic_DNA"/>
</dbReference>
<feature type="domain" description="Zinc finger ZPR1-type" evidence="6">
    <location>
        <begin position="250"/>
        <end position="421"/>
    </location>
</feature>
<keyword evidence="5" id="KW-0862">Zinc</keyword>
<evidence type="ECO:0000256" key="4">
    <source>
        <dbReference type="ARBA" id="ARBA00022771"/>
    </source>
</evidence>
<reference evidence="7" key="1">
    <citation type="submission" date="2021-06" db="EMBL/GenBank/DDBJ databases">
        <authorList>
            <person name="Kallberg Y."/>
            <person name="Tangrot J."/>
            <person name="Rosling A."/>
        </authorList>
    </citation>
    <scope>NUCLEOTIDE SEQUENCE</scope>
    <source>
        <strain evidence="7">MA453B</strain>
    </source>
</reference>
<proteinExistence type="inferred from homology"/>
<dbReference type="AlphaFoldDB" id="A0A9N9A7F5"/>
<evidence type="ECO:0000256" key="5">
    <source>
        <dbReference type="ARBA" id="ARBA00022833"/>
    </source>
</evidence>
<keyword evidence="2" id="KW-0479">Metal-binding</keyword>
<dbReference type="FunFam" id="2.60.120.1040:FF:000001">
    <property type="entry name" value="Zinc finger protein ZPR1"/>
    <property type="match status" value="1"/>
</dbReference>
<dbReference type="FunFam" id="2.20.25.420:FF:000001">
    <property type="entry name" value="Zinc finger protein ZPR1"/>
    <property type="match status" value="1"/>
</dbReference>
<gene>
    <name evidence="7" type="ORF">DERYTH_LOCUS3807</name>
</gene>
<dbReference type="InterPro" id="IPR042451">
    <property type="entry name" value="ZPR1_A/B_dom"/>
</dbReference>
<evidence type="ECO:0000256" key="2">
    <source>
        <dbReference type="ARBA" id="ARBA00022723"/>
    </source>
</evidence>
<feature type="domain" description="Zinc finger ZPR1-type" evidence="6">
    <location>
        <begin position="33"/>
        <end position="190"/>
    </location>
</feature>
<dbReference type="GO" id="GO:0008270">
    <property type="term" value="F:zinc ion binding"/>
    <property type="evidence" value="ECO:0007669"/>
    <property type="project" value="UniProtKB-KW"/>
</dbReference>
<protein>
    <submittedName>
        <fullName evidence="7">8083_t:CDS:1</fullName>
    </submittedName>
</protein>
<keyword evidence="4" id="KW-0863">Zinc-finger</keyword>
<keyword evidence="8" id="KW-1185">Reference proteome</keyword>
<dbReference type="InterPro" id="IPR040141">
    <property type="entry name" value="ZPR1"/>
</dbReference>
<accession>A0A9N9A7F5</accession>
<comment type="caution">
    <text evidence="7">The sequence shown here is derived from an EMBL/GenBank/DDBJ whole genome shotgun (WGS) entry which is preliminary data.</text>
</comment>
<dbReference type="GO" id="GO:0005634">
    <property type="term" value="C:nucleus"/>
    <property type="evidence" value="ECO:0007669"/>
    <property type="project" value="TreeGrafter"/>
</dbReference>
<dbReference type="Pfam" id="PF03367">
    <property type="entry name" value="Zn_ribbon_ZPR1"/>
    <property type="match status" value="2"/>
</dbReference>
<dbReference type="InterPro" id="IPR056180">
    <property type="entry name" value="ZPR1_jr_dom"/>
</dbReference>
<name>A0A9N9A7F5_9GLOM</name>
<dbReference type="PANTHER" id="PTHR10876">
    <property type="entry name" value="ZINC FINGER PROTEIN ZPR1"/>
    <property type="match status" value="1"/>
</dbReference>
<dbReference type="OrthoDB" id="308464at2759"/>
<dbReference type="InterPro" id="IPR042452">
    <property type="entry name" value="ZPR1_Znf1/2"/>
</dbReference>
<evidence type="ECO:0000259" key="6">
    <source>
        <dbReference type="SMART" id="SM00709"/>
    </source>
</evidence>
<evidence type="ECO:0000256" key="1">
    <source>
        <dbReference type="ARBA" id="ARBA00008354"/>
    </source>
</evidence>
<dbReference type="PANTHER" id="PTHR10876:SF0">
    <property type="entry name" value="ZINC FINGER PROTEIN ZPR1"/>
    <property type="match status" value="1"/>
</dbReference>
<comment type="similarity">
    <text evidence="1">Belongs to the ZPR1 family.</text>
</comment>
<sequence length="459" mass="52183">MTENKSEPEKLFQDIGEIVQEDNDDVKPTEIESYCMNCGKNGITKLLLTKIPYWRDIVIMSFDCECGFNNNEVQFAGAISEKGCEYTCEIHDKDDLNRQLVKSETASIKLPEIDLEIPATTKRGRLTTVEGVISSIIEDLSAGQSDRKLIDEDTYNKIEIIINKLNDYLENKEKFSISVDDPSGNSYIENLLAPNPDPKLHTRYYNRTREMDIALGLMVPDETYNEACDETRKDDKDDKDDIPEVMTFPANCSHCNAPSDTKMHLVNIPHFKEVVIMSTVCDVSIQLIWRINSCGYKSNEVKSGGPISPNGKKITLKMEDIEDLSRDILKSETCSLLIPEIELELRSGTLGGRFTTVEGLFRQVYEELKEKVPFVSGDSAQNERKASFEKFLAKLNRVITGEDLPVHLVLDDPLTNSYLQNPYAPDPDPNMQIEIYERSWEQNEFLGLNDVVLENYEKN</sequence>
<evidence type="ECO:0000313" key="8">
    <source>
        <dbReference type="Proteomes" id="UP000789405"/>
    </source>
</evidence>
<dbReference type="NCBIfam" id="TIGR00310">
    <property type="entry name" value="ZPR1_znf"/>
    <property type="match status" value="2"/>
</dbReference>
<dbReference type="InterPro" id="IPR004457">
    <property type="entry name" value="Znf_ZPR1"/>
</dbReference>
<dbReference type="Proteomes" id="UP000789405">
    <property type="component" value="Unassembled WGS sequence"/>
</dbReference>
<dbReference type="FunFam" id="2.60.120.1040:FF:000003">
    <property type="entry name" value="Zinc finger protein zpr1"/>
    <property type="match status" value="1"/>
</dbReference>
<evidence type="ECO:0000313" key="7">
    <source>
        <dbReference type="EMBL" id="CAG8519708.1"/>
    </source>
</evidence>